<dbReference type="Pfam" id="PF01476">
    <property type="entry name" value="LysM"/>
    <property type="match status" value="1"/>
</dbReference>
<reference evidence="3 4" key="1">
    <citation type="submission" date="2015-09" db="EMBL/GenBank/DDBJ databases">
        <title>Genome sequence of Oxobacter pfennigii DSM 3222.</title>
        <authorList>
            <person name="Poehlein A."/>
            <person name="Bengelsdorf F.R."/>
            <person name="Schiel-Bengelsdorf B."/>
            <person name="Duerre P."/>
            <person name="Daniel R."/>
        </authorList>
    </citation>
    <scope>NUCLEOTIDE SEQUENCE [LARGE SCALE GENOMIC DNA]</scope>
    <source>
        <strain evidence="3 4">DSM 3222</strain>
    </source>
</reference>
<gene>
    <name evidence="3" type="primary">yneA</name>
    <name evidence="3" type="ORF">OXPF_13130</name>
</gene>
<dbReference type="RefSeq" id="WP_054874402.1">
    <property type="nucleotide sequence ID" value="NZ_LKET01000028.1"/>
</dbReference>
<accession>A0A0P8W832</accession>
<dbReference type="SUPFAM" id="SSF54106">
    <property type="entry name" value="LysM domain"/>
    <property type="match status" value="1"/>
</dbReference>
<dbReference type="Gene3D" id="3.10.350.10">
    <property type="entry name" value="LysM domain"/>
    <property type="match status" value="1"/>
</dbReference>
<dbReference type="CDD" id="cd00118">
    <property type="entry name" value="LysM"/>
    <property type="match status" value="1"/>
</dbReference>
<dbReference type="Proteomes" id="UP000050326">
    <property type="component" value="Unassembled WGS sequence"/>
</dbReference>
<evidence type="ECO:0000259" key="2">
    <source>
        <dbReference type="PROSITE" id="PS51782"/>
    </source>
</evidence>
<keyword evidence="3" id="KW-0131">Cell cycle</keyword>
<organism evidence="3 4">
    <name type="scientific">Oxobacter pfennigii</name>
    <dbReference type="NCBI Taxonomy" id="36849"/>
    <lineage>
        <taxon>Bacteria</taxon>
        <taxon>Bacillati</taxon>
        <taxon>Bacillota</taxon>
        <taxon>Clostridia</taxon>
        <taxon>Eubacteriales</taxon>
        <taxon>Clostridiaceae</taxon>
        <taxon>Oxobacter</taxon>
    </lineage>
</organism>
<evidence type="ECO:0000256" key="1">
    <source>
        <dbReference type="SAM" id="Phobius"/>
    </source>
</evidence>
<dbReference type="OrthoDB" id="1716479at2"/>
<dbReference type="GO" id="GO:0051301">
    <property type="term" value="P:cell division"/>
    <property type="evidence" value="ECO:0007669"/>
    <property type="project" value="UniProtKB-KW"/>
</dbReference>
<feature type="transmembrane region" description="Helical" evidence="1">
    <location>
        <begin position="12"/>
        <end position="31"/>
    </location>
</feature>
<keyword evidence="1" id="KW-0812">Transmembrane</keyword>
<dbReference type="PROSITE" id="PS51782">
    <property type="entry name" value="LYSM"/>
    <property type="match status" value="1"/>
</dbReference>
<dbReference type="STRING" id="36849.OXPF_13130"/>
<proteinExistence type="predicted"/>
<keyword evidence="4" id="KW-1185">Reference proteome</keyword>
<protein>
    <submittedName>
        <fullName evidence="3">Cell division suppressor protein YneA</fullName>
    </submittedName>
</protein>
<feature type="domain" description="LysM" evidence="2">
    <location>
        <begin position="42"/>
        <end position="92"/>
    </location>
</feature>
<dbReference type="SMART" id="SM00257">
    <property type="entry name" value="LysM"/>
    <property type="match status" value="1"/>
</dbReference>
<dbReference type="EMBL" id="LKET01000028">
    <property type="protein sequence ID" value="KPU44838.1"/>
    <property type="molecule type" value="Genomic_DNA"/>
</dbReference>
<keyword evidence="1" id="KW-1133">Transmembrane helix</keyword>
<keyword evidence="3" id="KW-0132">Cell division</keyword>
<comment type="caution">
    <text evidence="3">The sequence shown here is derived from an EMBL/GenBank/DDBJ whole genome shotgun (WGS) entry which is preliminary data.</text>
</comment>
<evidence type="ECO:0000313" key="3">
    <source>
        <dbReference type="EMBL" id="KPU44838.1"/>
    </source>
</evidence>
<evidence type="ECO:0000313" key="4">
    <source>
        <dbReference type="Proteomes" id="UP000050326"/>
    </source>
</evidence>
<dbReference type="AlphaFoldDB" id="A0A0P8W832"/>
<dbReference type="InterPro" id="IPR036779">
    <property type="entry name" value="LysM_dom_sf"/>
</dbReference>
<keyword evidence="1" id="KW-0472">Membrane</keyword>
<sequence>MKRSARRRKAFNRFIVLLISSFMLFTFIITLRVHGNAKVEYATITVEKGDTLWYIVKKNCENYKDIRKAIYDIKKVNNLTSSNIIWGQEIKIPLKMLKQDVK</sequence>
<name>A0A0P8W832_9CLOT</name>
<dbReference type="InterPro" id="IPR018392">
    <property type="entry name" value="LysM"/>
</dbReference>